<proteinExistence type="predicted"/>
<keyword evidence="3" id="KW-1185">Reference proteome</keyword>
<dbReference type="EMBL" id="AACS02000011">
    <property type="protein sequence ID" value="EAU82817.2"/>
    <property type="molecule type" value="Genomic_DNA"/>
</dbReference>
<evidence type="ECO:0000313" key="3">
    <source>
        <dbReference type="Proteomes" id="UP000001861"/>
    </source>
</evidence>
<dbReference type="eggNOG" id="ENOG502S69W">
    <property type="taxonomic scope" value="Eukaryota"/>
</dbReference>
<reference evidence="2 3" key="1">
    <citation type="journal article" date="2010" name="Proc. Natl. Acad. Sci. U.S.A.">
        <title>Insights into evolution of multicellular fungi from the assembled chromosomes of the mushroom Coprinopsis cinerea (Coprinus cinereus).</title>
        <authorList>
            <person name="Stajich J.E."/>
            <person name="Wilke S.K."/>
            <person name="Ahren D."/>
            <person name="Au C.H."/>
            <person name="Birren B.W."/>
            <person name="Borodovsky M."/>
            <person name="Burns C."/>
            <person name="Canback B."/>
            <person name="Casselton L.A."/>
            <person name="Cheng C.K."/>
            <person name="Deng J."/>
            <person name="Dietrich F.S."/>
            <person name="Fargo D.C."/>
            <person name="Farman M.L."/>
            <person name="Gathman A.C."/>
            <person name="Goldberg J."/>
            <person name="Guigo R."/>
            <person name="Hoegger P.J."/>
            <person name="Hooker J.B."/>
            <person name="Huggins A."/>
            <person name="James T.Y."/>
            <person name="Kamada T."/>
            <person name="Kilaru S."/>
            <person name="Kodira C."/>
            <person name="Kues U."/>
            <person name="Kupfer D."/>
            <person name="Kwan H.S."/>
            <person name="Lomsadze A."/>
            <person name="Li W."/>
            <person name="Lilly W.W."/>
            <person name="Ma L.J."/>
            <person name="Mackey A.J."/>
            <person name="Manning G."/>
            <person name="Martin F."/>
            <person name="Muraguchi H."/>
            <person name="Natvig D.O."/>
            <person name="Palmerini H."/>
            <person name="Ramesh M.A."/>
            <person name="Rehmeyer C.J."/>
            <person name="Roe B.A."/>
            <person name="Shenoy N."/>
            <person name="Stanke M."/>
            <person name="Ter-Hovhannisyan V."/>
            <person name="Tunlid A."/>
            <person name="Velagapudi R."/>
            <person name="Vision T.J."/>
            <person name="Zeng Q."/>
            <person name="Zolan M.E."/>
            <person name="Pukkila P.J."/>
        </authorList>
    </citation>
    <scope>NUCLEOTIDE SEQUENCE [LARGE SCALE GENOMIC DNA]</scope>
    <source>
        <strain evidence="3">Okayama-7 / 130 / ATCC MYA-4618 / FGSC 9003</strain>
    </source>
</reference>
<evidence type="ECO:0000313" key="2">
    <source>
        <dbReference type="EMBL" id="EAU82817.2"/>
    </source>
</evidence>
<dbReference type="AlphaFoldDB" id="A8P5S4"/>
<sequence length="465" mass="51292">MSTRTNTSARVDLSKLSHRLSKNGQVNSPGARFFIIISVTAAYDLGATADHLQKMYEDEAKSQKSIFREEGDREIVVDDGNWVQYLGNTSAYAAFVTFFADRIQKNGVAATLEEYLFSKEANTSEKVMLVRLISGAVHPFIQLGYALEFGNEAMVAPALAQTAVHTPTGPQIYDFHWGSSGSAASDNQLSIFQLIEEVYAAPELKPGPYEPDALHSARLKGILGKEEVVKKVRELCARFALPTSSESDNVNFDAQVDSTIHDLVLAATLLTFAVSKPNRPPRLDFFLMHLVTSSLFLTPIKGALRREEDKLNLLRAFVPTLVLHVLSRGRPRIDVGVLEGYTGVPRPPVPGDKVRKLGREVIGSPEEDGDYNPWHAMHADVLYHPDTHHVKTFRTLFLANGEYGGRDPVELPAGFRITPSPGSSTKGGVSVDGTVYTRAAGVLMNYMGWVTHGQDPREDWDRRKV</sequence>
<dbReference type="GO" id="GO:0016491">
    <property type="term" value="F:oxidoreductase activity"/>
    <property type="evidence" value="ECO:0007669"/>
    <property type="project" value="UniProtKB-KW"/>
</dbReference>
<dbReference type="GeneID" id="6015611"/>
<protein>
    <submittedName>
        <fullName evidence="2">Uncharacterized protein</fullName>
    </submittedName>
</protein>
<dbReference type="PANTHER" id="PTHR35870">
    <property type="entry name" value="PROTEIN, PUTATIVE (AFU_ORTHOLOGUE AFUA_5G03330)-RELATED"/>
    <property type="match status" value="1"/>
</dbReference>
<dbReference type="KEGG" id="cci:CC1G_11334"/>
<keyword evidence="1" id="KW-0560">Oxidoreductase</keyword>
<dbReference type="PANTHER" id="PTHR35870:SF1">
    <property type="entry name" value="PROTEIN, PUTATIVE (AFU_ORTHOLOGUE AFUA_5G03330)-RELATED"/>
    <property type="match status" value="1"/>
</dbReference>
<evidence type="ECO:0000256" key="1">
    <source>
        <dbReference type="ARBA" id="ARBA00023002"/>
    </source>
</evidence>
<organism evidence="2 3">
    <name type="scientific">Coprinopsis cinerea (strain Okayama-7 / 130 / ATCC MYA-4618 / FGSC 9003)</name>
    <name type="common">Inky cap fungus</name>
    <name type="synonym">Hormographiella aspergillata</name>
    <dbReference type="NCBI Taxonomy" id="240176"/>
    <lineage>
        <taxon>Eukaryota</taxon>
        <taxon>Fungi</taxon>
        <taxon>Dikarya</taxon>
        <taxon>Basidiomycota</taxon>
        <taxon>Agaricomycotina</taxon>
        <taxon>Agaricomycetes</taxon>
        <taxon>Agaricomycetidae</taxon>
        <taxon>Agaricales</taxon>
        <taxon>Agaricineae</taxon>
        <taxon>Psathyrellaceae</taxon>
        <taxon>Coprinopsis</taxon>
    </lineage>
</organism>
<dbReference type="HOGENOM" id="CLU_019145_1_0_1"/>
<dbReference type="RefSeq" id="XP_001839011.2">
    <property type="nucleotide sequence ID" value="XM_001838959.2"/>
</dbReference>
<accession>A8P5S4</accession>
<dbReference type="OrthoDB" id="10004862at2759"/>
<name>A8P5S4_COPC7</name>
<dbReference type="OMA" id="KHHCFWG"/>
<dbReference type="STRING" id="240176.A8P5S4"/>
<dbReference type="InterPro" id="IPR025337">
    <property type="entry name" value="Questin_oxidase-like"/>
</dbReference>
<dbReference type="Pfam" id="PF14027">
    <property type="entry name" value="Questin_oxidase"/>
    <property type="match status" value="1"/>
</dbReference>
<comment type="caution">
    <text evidence="2">The sequence shown here is derived from an EMBL/GenBank/DDBJ whole genome shotgun (WGS) entry which is preliminary data.</text>
</comment>
<gene>
    <name evidence="2" type="ORF">CC1G_11334</name>
</gene>
<dbReference type="VEuPathDB" id="FungiDB:CC1G_11334"/>
<dbReference type="Proteomes" id="UP000001861">
    <property type="component" value="Unassembled WGS sequence"/>
</dbReference>
<dbReference type="InParanoid" id="A8P5S4"/>